<dbReference type="GO" id="GO:0042130">
    <property type="term" value="P:negative regulation of T cell proliferation"/>
    <property type="evidence" value="ECO:0007669"/>
    <property type="project" value="TreeGrafter"/>
</dbReference>
<evidence type="ECO:0000256" key="3">
    <source>
        <dbReference type="ARBA" id="ARBA00022692"/>
    </source>
</evidence>
<evidence type="ECO:0000256" key="9">
    <source>
        <dbReference type="ARBA" id="ARBA00023180"/>
    </source>
</evidence>
<evidence type="ECO:0000256" key="7">
    <source>
        <dbReference type="ARBA" id="ARBA00023157"/>
    </source>
</evidence>
<dbReference type="InterPro" id="IPR036179">
    <property type="entry name" value="Ig-like_dom_sf"/>
</dbReference>
<accession>A0A8C1F886</accession>
<organism evidence="13 14">
    <name type="scientific">Cyprinus carpio carpio</name>
    <dbReference type="NCBI Taxonomy" id="630221"/>
    <lineage>
        <taxon>Eukaryota</taxon>
        <taxon>Metazoa</taxon>
        <taxon>Chordata</taxon>
        <taxon>Craniata</taxon>
        <taxon>Vertebrata</taxon>
        <taxon>Euteleostomi</taxon>
        <taxon>Actinopterygii</taxon>
        <taxon>Neopterygii</taxon>
        <taxon>Teleostei</taxon>
        <taxon>Ostariophysi</taxon>
        <taxon>Cypriniformes</taxon>
        <taxon>Cyprinidae</taxon>
        <taxon>Cyprininae</taxon>
        <taxon>Cyprinus</taxon>
    </lineage>
</organism>
<keyword evidence="14" id="KW-1185">Reference proteome</keyword>
<evidence type="ECO:0000256" key="11">
    <source>
        <dbReference type="SAM" id="Phobius"/>
    </source>
</evidence>
<dbReference type="InterPro" id="IPR013783">
    <property type="entry name" value="Ig-like_fold"/>
</dbReference>
<dbReference type="InterPro" id="IPR051713">
    <property type="entry name" value="T-cell_Activation_Regulation"/>
</dbReference>
<dbReference type="SUPFAM" id="SSF48726">
    <property type="entry name" value="Immunoglobulin"/>
    <property type="match status" value="1"/>
</dbReference>
<name>A0A8C1F886_CYPCA</name>
<evidence type="ECO:0000256" key="1">
    <source>
        <dbReference type="ARBA" id="ARBA00004251"/>
    </source>
</evidence>
<dbReference type="GO" id="GO:0031295">
    <property type="term" value="P:T cell costimulation"/>
    <property type="evidence" value="ECO:0007669"/>
    <property type="project" value="TreeGrafter"/>
</dbReference>
<dbReference type="SMART" id="SM00409">
    <property type="entry name" value="IG"/>
    <property type="match status" value="1"/>
</dbReference>
<keyword evidence="6 11" id="KW-0472">Membrane</keyword>
<dbReference type="FunFam" id="2.60.40.10:FF:000142">
    <property type="entry name" value="V-set domain-containing T-cell activation inhibitor 1"/>
    <property type="match status" value="1"/>
</dbReference>
<dbReference type="GO" id="GO:0071222">
    <property type="term" value="P:cellular response to lipopolysaccharide"/>
    <property type="evidence" value="ECO:0007669"/>
    <property type="project" value="TreeGrafter"/>
</dbReference>
<keyword evidence="10" id="KW-0393">Immunoglobulin domain</keyword>
<feature type="transmembrane region" description="Helical" evidence="11">
    <location>
        <begin position="187"/>
        <end position="209"/>
    </location>
</feature>
<feature type="domain" description="Ig-like" evidence="12">
    <location>
        <begin position="19"/>
        <end position="132"/>
    </location>
</feature>
<evidence type="ECO:0000256" key="4">
    <source>
        <dbReference type="ARBA" id="ARBA00022729"/>
    </source>
</evidence>
<dbReference type="GO" id="GO:0042102">
    <property type="term" value="P:positive regulation of T cell proliferation"/>
    <property type="evidence" value="ECO:0007669"/>
    <property type="project" value="TreeGrafter"/>
</dbReference>
<evidence type="ECO:0000256" key="5">
    <source>
        <dbReference type="ARBA" id="ARBA00022989"/>
    </source>
</evidence>
<proteinExistence type="predicted"/>
<dbReference type="PANTHER" id="PTHR25466:SF14">
    <property type="entry name" value="BUTYROPHILIN SUBFAMILY 2 MEMBER A2-LIKE-RELATED"/>
    <property type="match status" value="1"/>
</dbReference>
<evidence type="ECO:0000313" key="13">
    <source>
        <dbReference type="Ensembl" id="ENSCCRP00000086657.2"/>
    </source>
</evidence>
<evidence type="ECO:0000256" key="8">
    <source>
        <dbReference type="ARBA" id="ARBA00023170"/>
    </source>
</evidence>
<dbReference type="InterPro" id="IPR003599">
    <property type="entry name" value="Ig_sub"/>
</dbReference>
<reference evidence="13" key="1">
    <citation type="submission" date="2025-08" db="UniProtKB">
        <authorList>
            <consortium name="Ensembl"/>
        </authorList>
    </citation>
    <scope>IDENTIFICATION</scope>
</reference>
<dbReference type="GO" id="GO:0007166">
    <property type="term" value="P:cell surface receptor signaling pathway"/>
    <property type="evidence" value="ECO:0007669"/>
    <property type="project" value="TreeGrafter"/>
</dbReference>
<keyword evidence="5 11" id="KW-1133">Transmembrane helix</keyword>
<dbReference type="GO" id="GO:0009897">
    <property type="term" value="C:external side of plasma membrane"/>
    <property type="evidence" value="ECO:0007669"/>
    <property type="project" value="TreeGrafter"/>
</dbReference>
<dbReference type="PROSITE" id="PS50835">
    <property type="entry name" value="IG_LIKE"/>
    <property type="match status" value="1"/>
</dbReference>
<sequence>MDLCESGNLRRWWLFYFLPVFLLTNEVSLQETVVGFIGGSAVLNCSSEEPLIKIQDIRVRWSHKDQNVYEIIKGQVSVEKQDPEYRDRTESFPEEYLRGNFSIKLNNLQHTDAGLYKCYIIEESVIKSVELSTQERQAIQIPSEGTKPKPEMIVMFISVLCTGIIFSLACSRINTCFLLNVYVTEKWTLILLCTLVSFMVLFIFIKFILGLQFYISCFEQSELFNTPVEGMLMLQYMEILVYRYVWFLHYSQNTLKHTVYLVLSHCGVLKLLFCVALC</sequence>
<evidence type="ECO:0000256" key="2">
    <source>
        <dbReference type="ARBA" id="ARBA00022475"/>
    </source>
</evidence>
<keyword evidence="9" id="KW-0325">Glycoprotein</keyword>
<dbReference type="Pfam" id="PF07686">
    <property type="entry name" value="V-set"/>
    <property type="match status" value="1"/>
</dbReference>
<dbReference type="GeneTree" id="ENSGT01030000235250"/>
<dbReference type="PANTHER" id="PTHR25466">
    <property type="entry name" value="T-LYMPHOCYTE ACTIVATION ANTIGEN"/>
    <property type="match status" value="1"/>
</dbReference>
<evidence type="ECO:0000313" key="14">
    <source>
        <dbReference type="Proteomes" id="UP001108240"/>
    </source>
</evidence>
<dbReference type="InterPro" id="IPR013106">
    <property type="entry name" value="Ig_V-set"/>
</dbReference>
<evidence type="ECO:0000256" key="10">
    <source>
        <dbReference type="ARBA" id="ARBA00023319"/>
    </source>
</evidence>
<keyword evidence="2" id="KW-1003">Cell membrane</keyword>
<keyword evidence="7" id="KW-1015">Disulfide bond</keyword>
<feature type="transmembrane region" description="Helical" evidence="11">
    <location>
        <begin position="153"/>
        <end position="175"/>
    </location>
</feature>
<dbReference type="GO" id="GO:0006955">
    <property type="term" value="P:immune response"/>
    <property type="evidence" value="ECO:0007669"/>
    <property type="project" value="TreeGrafter"/>
</dbReference>
<keyword evidence="4" id="KW-0732">Signal</keyword>
<reference evidence="13" key="2">
    <citation type="submission" date="2025-09" db="UniProtKB">
        <authorList>
            <consortium name="Ensembl"/>
        </authorList>
    </citation>
    <scope>IDENTIFICATION</scope>
</reference>
<keyword evidence="8" id="KW-0675">Receptor</keyword>
<keyword evidence="3 11" id="KW-0812">Transmembrane</keyword>
<comment type="subcellular location">
    <subcellularLocation>
        <location evidence="1">Cell membrane</location>
        <topology evidence="1">Single-pass type I membrane protein</topology>
    </subcellularLocation>
</comment>
<dbReference type="Proteomes" id="UP001108240">
    <property type="component" value="Unplaced"/>
</dbReference>
<protein>
    <recommendedName>
        <fullName evidence="12">Ig-like domain-containing protein</fullName>
    </recommendedName>
</protein>
<evidence type="ECO:0000259" key="12">
    <source>
        <dbReference type="PROSITE" id="PS50835"/>
    </source>
</evidence>
<dbReference type="AlphaFoldDB" id="A0A8C1F886"/>
<dbReference type="Gene3D" id="2.60.40.10">
    <property type="entry name" value="Immunoglobulins"/>
    <property type="match status" value="1"/>
</dbReference>
<evidence type="ECO:0000256" key="6">
    <source>
        <dbReference type="ARBA" id="ARBA00023136"/>
    </source>
</evidence>
<dbReference type="Ensembl" id="ENSCCRT00000094139.2">
    <property type="protein sequence ID" value="ENSCCRP00000086657.2"/>
    <property type="gene ID" value="ENSCCRG00000070780.1"/>
</dbReference>
<dbReference type="InterPro" id="IPR007110">
    <property type="entry name" value="Ig-like_dom"/>
</dbReference>